<reference evidence="8" key="1">
    <citation type="submission" date="2023-10" db="EMBL/GenBank/DDBJ databases">
        <authorList>
            <person name="Chen Y."/>
            <person name="Shah S."/>
            <person name="Dougan E. K."/>
            <person name="Thang M."/>
            <person name="Chan C."/>
        </authorList>
    </citation>
    <scope>NUCLEOTIDE SEQUENCE [LARGE SCALE GENOMIC DNA]</scope>
</reference>
<protein>
    <recommendedName>
        <fullName evidence="10">Major facilitator superfamily (MFS) profile domain-containing protein</fullName>
    </recommendedName>
</protein>
<evidence type="ECO:0000256" key="7">
    <source>
        <dbReference type="SAM" id="Phobius"/>
    </source>
</evidence>
<dbReference type="PANTHER" id="PTHR48023">
    <property type="entry name" value="D-XYLOSE-PROTON SYMPORTER-LIKE 2"/>
    <property type="match status" value="1"/>
</dbReference>
<organism evidence="8 9">
    <name type="scientific">Prorocentrum cordatum</name>
    <dbReference type="NCBI Taxonomy" id="2364126"/>
    <lineage>
        <taxon>Eukaryota</taxon>
        <taxon>Sar</taxon>
        <taxon>Alveolata</taxon>
        <taxon>Dinophyceae</taxon>
        <taxon>Prorocentrales</taxon>
        <taxon>Prorocentraceae</taxon>
        <taxon>Prorocentrum</taxon>
    </lineage>
</organism>
<evidence type="ECO:0000256" key="6">
    <source>
        <dbReference type="ARBA" id="ARBA00023136"/>
    </source>
</evidence>
<feature type="transmembrane region" description="Helical" evidence="7">
    <location>
        <begin position="296"/>
        <end position="316"/>
    </location>
</feature>
<evidence type="ECO:0000256" key="2">
    <source>
        <dbReference type="ARBA" id="ARBA00010992"/>
    </source>
</evidence>
<evidence type="ECO:0000256" key="1">
    <source>
        <dbReference type="ARBA" id="ARBA00004370"/>
    </source>
</evidence>
<evidence type="ECO:0000256" key="3">
    <source>
        <dbReference type="ARBA" id="ARBA00022448"/>
    </source>
</evidence>
<evidence type="ECO:0000313" key="9">
    <source>
        <dbReference type="Proteomes" id="UP001189429"/>
    </source>
</evidence>
<name>A0ABN9YFM8_9DINO</name>
<dbReference type="SUPFAM" id="SSF103473">
    <property type="entry name" value="MFS general substrate transporter"/>
    <property type="match status" value="1"/>
</dbReference>
<comment type="subcellular location">
    <subcellularLocation>
        <location evidence="1">Membrane</location>
    </subcellularLocation>
</comment>
<proteinExistence type="inferred from homology"/>
<evidence type="ECO:0000256" key="5">
    <source>
        <dbReference type="ARBA" id="ARBA00022989"/>
    </source>
</evidence>
<evidence type="ECO:0000256" key="4">
    <source>
        <dbReference type="ARBA" id="ARBA00022692"/>
    </source>
</evidence>
<keyword evidence="4 7" id="KW-0812">Transmembrane</keyword>
<dbReference type="EMBL" id="CAUYUJ010022272">
    <property type="protein sequence ID" value="CAK0909834.1"/>
    <property type="molecule type" value="Genomic_DNA"/>
</dbReference>
<keyword evidence="5 7" id="KW-1133">Transmembrane helix</keyword>
<dbReference type="Pfam" id="PF00083">
    <property type="entry name" value="Sugar_tr"/>
    <property type="match status" value="1"/>
</dbReference>
<keyword evidence="3" id="KW-0813">Transport</keyword>
<gene>
    <name evidence="8" type="ORF">PCOR1329_LOCUS84149</name>
</gene>
<dbReference type="Proteomes" id="UP001189429">
    <property type="component" value="Unassembled WGS sequence"/>
</dbReference>
<feature type="transmembrane region" description="Helical" evidence="7">
    <location>
        <begin position="162"/>
        <end position="185"/>
    </location>
</feature>
<keyword evidence="6 7" id="KW-0472">Membrane</keyword>
<dbReference type="Gene3D" id="1.20.1250.20">
    <property type="entry name" value="MFS general substrate transporter like domains"/>
    <property type="match status" value="1"/>
</dbReference>
<dbReference type="InterPro" id="IPR036259">
    <property type="entry name" value="MFS_trans_sf"/>
</dbReference>
<comment type="similarity">
    <text evidence="2">Belongs to the major facilitator superfamily. Sugar transporter (TC 2.A.1.1) family.</text>
</comment>
<feature type="transmembrane region" description="Helical" evidence="7">
    <location>
        <begin position="205"/>
        <end position="222"/>
    </location>
</feature>
<keyword evidence="9" id="KW-1185">Reference proteome</keyword>
<evidence type="ECO:0000313" key="8">
    <source>
        <dbReference type="EMBL" id="CAK0909834.1"/>
    </source>
</evidence>
<feature type="transmembrane region" description="Helical" evidence="7">
    <location>
        <begin position="20"/>
        <end position="39"/>
    </location>
</feature>
<dbReference type="InterPro" id="IPR050820">
    <property type="entry name" value="MFS_Sugar_Transporter"/>
</dbReference>
<dbReference type="PANTHER" id="PTHR48023:SF4">
    <property type="entry name" value="D-XYLOSE-PROTON SYMPORTER-LIKE 2"/>
    <property type="match status" value="1"/>
</dbReference>
<comment type="caution">
    <text evidence="8">The sequence shown here is derived from an EMBL/GenBank/DDBJ whole genome shotgun (WGS) entry which is preliminary data.</text>
</comment>
<feature type="transmembrane region" description="Helical" evidence="7">
    <location>
        <begin position="229"/>
        <end position="249"/>
    </location>
</feature>
<dbReference type="InterPro" id="IPR005828">
    <property type="entry name" value="MFS_sugar_transport-like"/>
</dbReference>
<evidence type="ECO:0008006" key="10">
    <source>
        <dbReference type="Google" id="ProtNLM"/>
    </source>
</evidence>
<feature type="transmembrane region" description="Helical" evidence="7">
    <location>
        <begin position="261"/>
        <end position="284"/>
    </location>
</feature>
<accession>A0ABN9YFM8</accession>
<sequence>MLLGALAGRAGVRRKHGWRLIWGCSVPLGIAAIAAILRLPDTPRSIFRRAQALALGGRPRSSLVPREEVAADDRRRLEALLGAARVEAEQAACRFRGLEAVDRALAEELQEIQEAALADVLGDDTASSSSAPAVPAGQGPRGEREFELSLAEVLASPAHRGALLVGAMVSTLPAMCGQEALFHYAPQTFGLVGFDPGAGGADLTVVLYFVKLAAALPSYLWLDQLGRRPLVAGGLTAVCGSYLGALGAMQLRPHKGGRSAAAGLSLLGGALAYQVAVGPVSWIVPAEIYPSNMRTLGLTLSSVAYSATTLVVVQMHPLMVRAGPACCFGTCAAASLGSLLVTRALLPETHGHSLEEIQAEVLSGRIFQRGSMLGVPSALGLGEAPAAGRAAGARRPGSLD</sequence>